<dbReference type="AlphaFoldDB" id="A0A0C9TUS2"/>
<organism evidence="1 2">
    <name type="scientific">Sphaerobolus stellatus (strain SS14)</name>
    <dbReference type="NCBI Taxonomy" id="990650"/>
    <lineage>
        <taxon>Eukaryota</taxon>
        <taxon>Fungi</taxon>
        <taxon>Dikarya</taxon>
        <taxon>Basidiomycota</taxon>
        <taxon>Agaricomycotina</taxon>
        <taxon>Agaricomycetes</taxon>
        <taxon>Phallomycetidae</taxon>
        <taxon>Geastrales</taxon>
        <taxon>Sphaerobolaceae</taxon>
        <taxon>Sphaerobolus</taxon>
    </lineage>
</organism>
<evidence type="ECO:0000313" key="1">
    <source>
        <dbReference type="EMBL" id="KIJ34103.1"/>
    </source>
</evidence>
<protein>
    <submittedName>
        <fullName evidence="1">Uncharacterized protein</fullName>
    </submittedName>
</protein>
<sequence>MCATHHCENQHIYFTDLPFSSAFSPSSKLVDVLEEREQYELLENEQDMGKVGVNETRSFPMSYMDLNPAGETESELGQIEDLLAESAAMKKLFKDLRQRTQKRLDEILKIKLSRMKRIDKVNEVIQSDDDTTSITTIPSDARV</sequence>
<keyword evidence="2" id="KW-1185">Reference proteome</keyword>
<gene>
    <name evidence="1" type="ORF">M422DRAFT_52183</name>
</gene>
<name>A0A0C9TUS2_SPHS4</name>
<proteinExistence type="predicted"/>
<evidence type="ECO:0000313" key="2">
    <source>
        <dbReference type="Proteomes" id="UP000054279"/>
    </source>
</evidence>
<dbReference type="HOGENOM" id="CLU_1807447_0_0_1"/>
<dbReference type="EMBL" id="KN837204">
    <property type="protein sequence ID" value="KIJ34103.1"/>
    <property type="molecule type" value="Genomic_DNA"/>
</dbReference>
<dbReference type="Proteomes" id="UP000054279">
    <property type="component" value="Unassembled WGS sequence"/>
</dbReference>
<reference evidence="1 2" key="1">
    <citation type="submission" date="2014-06" db="EMBL/GenBank/DDBJ databases">
        <title>Evolutionary Origins and Diversification of the Mycorrhizal Mutualists.</title>
        <authorList>
            <consortium name="DOE Joint Genome Institute"/>
            <consortium name="Mycorrhizal Genomics Consortium"/>
            <person name="Kohler A."/>
            <person name="Kuo A."/>
            <person name="Nagy L.G."/>
            <person name="Floudas D."/>
            <person name="Copeland A."/>
            <person name="Barry K.W."/>
            <person name="Cichocki N."/>
            <person name="Veneault-Fourrey C."/>
            <person name="LaButti K."/>
            <person name="Lindquist E.A."/>
            <person name="Lipzen A."/>
            <person name="Lundell T."/>
            <person name="Morin E."/>
            <person name="Murat C."/>
            <person name="Riley R."/>
            <person name="Ohm R."/>
            <person name="Sun H."/>
            <person name="Tunlid A."/>
            <person name="Henrissat B."/>
            <person name="Grigoriev I.V."/>
            <person name="Hibbett D.S."/>
            <person name="Martin F."/>
        </authorList>
    </citation>
    <scope>NUCLEOTIDE SEQUENCE [LARGE SCALE GENOMIC DNA]</scope>
    <source>
        <strain evidence="1 2">SS14</strain>
    </source>
</reference>
<accession>A0A0C9TUS2</accession>